<comment type="caution">
    <text evidence="1">The sequence shown here is derived from an EMBL/GenBank/DDBJ whole genome shotgun (WGS) entry which is preliminary data.</text>
</comment>
<reference evidence="1 2" key="1">
    <citation type="submission" date="2020-08" db="EMBL/GenBank/DDBJ databases">
        <title>Genomic Encyclopedia of Type Strains, Phase IV (KMG-IV): sequencing the most valuable type-strain genomes for metagenomic binning, comparative biology and taxonomic classification.</title>
        <authorList>
            <person name="Goeker M."/>
        </authorList>
    </citation>
    <scope>NUCLEOTIDE SEQUENCE [LARGE SCALE GENOMIC DNA]</scope>
    <source>
        <strain evidence="1 2">DSM 28101</strain>
    </source>
</reference>
<dbReference type="EMBL" id="JACIDZ010000029">
    <property type="protein sequence ID" value="MBB4124638.1"/>
    <property type="molecule type" value="Genomic_DNA"/>
</dbReference>
<protein>
    <submittedName>
        <fullName evidence="1">Uncharacterized protein</fullName>
    </submittedName>
</protein>
<evidence type="ECO:0000313" key="1">
    <source>
        <dbReference type="EMBL" id="MBB4124638.1"/>
    </source>
</evidence>
<dbReference type="RefSeq" id="WP_183491500.1">
    <property type="nucleotide sequence ID" value="NZ_JACIDZ010000029.1"/>
</dbReference>
<accession>A0A7W6KNW4</accession>
<name>A0A7W6KNW4_9HYPH</name>
<dbReference type="AlphaFoldDB" id="A0A7W6KNW4"/>
<sequence length="154" mass="17253">MMNWPGIVFAFWRVRGKSAAFDPSRDKALAERGFSEEEIERGGYLLDIYKRDFWSDARHGKTVREAGRVLGQDEISSLVYMELRRIQMEGKSVALSASLNPDDDRLGDALIGVIMMADIGEQNAVAGFVINDPEIQACSHRSEIRILGNLDPVH</sequence>
<gene>
    <name evidence="1" type="ORF">GGR30_004598</name>
</gene>
<proteinExistence type="predicted"/>
<keyword evidence="2" id="KW-1185">Reference proteome</keyword>
<evidence type="ECO:0000313" key="2">
    <source>
        <dbReference type="Proteomes" id="UP000530571"/>
    </source>
</evidence>
<organism evidence="1 2">
    <name type="scientific">Martelella radicis</name>
    <dbReference type="NCBI Taxonomy" id="1397476"/>
    <lineage>
        <taxon>Bacteria</taxon>
        <taxon>Pseudomonadati</taxon>
        <taxon>Pseudomonadota</taxon>
        <taxon>Alphaproteobacteria</taxon>
        <taxon>Hyphomicrobiales</taxon>
        <taxon>Aurantimonadaceae</taxon>
        <taxon>Martelella</taxon>
    </lineage>
</organism>
<dbReference type="Proteomes" id="UP000530571">
    <property type="component" value="Unassembled WGS sequence"/>
</dbReference>